<evidence type="ECO:0000313" key="1">
    <source>
        <dbReference type="EMBL" id="KOF67696.1"/>
    </source>
</evidence>
<proteinExistence type="predicted"/>
<gene>
    <name evidence="1" type="ORF">OCBIM_22009010mg</name>
</gene>
<name>A0A0L8FSK7_OCTBM</name>
<protein>
    <submittedName>
        <fullName evidence="1">Uncharacterized protein</fullName>
    </submittedName>
</protein>
<organism evidence="1">
    <name type="scientific">Octopus bimaculoides</name>
    <name type="common">California two-spotted octopus</name>
    <dbReference type="NCBI Taxonomy" id="37653"/>
    <lineage>
        <taxon>Eukaryota</taxon>
        <taxon>Metazoa</taxon>
        <taxon>Spiralia</taxon>
        <taxon>Lophotrochozoa</taxon>
        <taxon>Mollusca</taxon>
        <taxon>Cephalopoda</taxon>
        <taxon>Coleoidea</taxon>
        <taxon>Octopodiformes</taxon>
        <taxon>Octopoda</taxon>
        <taxon>Incirrata</taxon>
        <taxon>Octopodidae</taxon>
        <taxon>Octopus</taxon>
    </lineage>
</organism>
<dbReference type="AlphaFoldDB" id="A0A0L8FSK7"/>
<accession>A0A0L8FSK7</accession>
<dbReference type="EMBL" id="KQ426840">
    <property type="protein sequence ID" value="KOF67696.1"/>
    <property type="molecule type" value="Genomic_DNA"/>
</dbReference>
<reference evidence="1" key="1">
    <citation type="submission" date="2015-07" db="EMBL/GenBank/DDBJ databases">
        <title>MeaNS - Measles Nucleotide Surveillance Program.</title>
        <authorList>
            <person name="Tran T."/>
            <person name="Druce J."/>
        </authorList>
    </citation>
    <scope>NUCLEOTIDE SEQUENCE</scope>
    <source>
        <strain evidence="1">UCB-OBI-ISO-001</strain>
        <tissue evidence="1">Gonad</tissue>
    </source>
</reference>
<sequence length="70" mass="8394">MALHKSQIRNPEYREVPVSDHIGRCTLNKNPKFTTFPLYQFNYNTTFTQRQNKELRFIRKFGQSLNTLSQ</sequence>